<dbReference type="Proteomes" id="UP000290921">
    <property type="component" value="Unassembled WGS sequence"/>
</dbReference>
<dbReference type="InterPro" id="IPR027417">
    <property type="entry name" value="P-loop_NTPase"/>
</dbReference>
<accession>A0A4Q0VAH5</accession>
<feature type="domain" description="ABC transporter" evidence="9">
    <location>
        <begin position="2"/>
        <end position="237"/>
    </location>
</feature>
<dbReference type="RefSeq" id="WP_129030957.1">
    <property type="nucleotide sequence ID" value="NZ_QMAP01000016.1"/>
</dbReference>
<dbReference type="GO" id="GO:0016887">
    <property type="term" value="F:ATP hydrolysis activity"/>
    <property type="evidence" value="ECO:0007669"/>
    <property type="project" value="InterPro"/>
</dbReference>
<protein>
    <submittedName>
        <fullName evidence="10">Methionine ABC transporter ATP-binding protein</fullName>
    </submittedName>
</protein>
<keyword evidence="2" id="KW-0813">Transport</keyword>
<dbReference type="Gene3D" id="3.30.70.260">
    <property type="match status" value="1"/>
</dbReference>
<dbReference type="InterPro" id="IPR018449">
    <property type="entry name" value="NIL_domain"/>
</dbReference>
<dbReference type="SMART" id="SM00382">
    <property type="entry name" value="AAA"/>
    <property type="match status" value="1"/>
</dbReference>
<keyword evidence="6" id="KW-1278">Translocase</keyword>
<evidence type="ECO:0000256" key="1">
    <source>
        <dbReference type="ARBA" id="ARBA00005417"/>
    </source>
</evidence>
<evidence type="ECO:0000256" key="3">
    <source>
        <dbReference type="ARBA" id="ARBA00022475"/>
    </source>
</evidence>
<dbReference type="InterPro" id="IPR003593">
    <property type="entry name" value="AAA+_ATPase"/>
</dbReference>
<proteinExistence type="inferred from homology"/>
<organism evidence="10 11">
    <name type="scientific">Clostridium tetani</name>
    <dbReference type="NCBI Taxonomy" id="1513"/>
    <lineage>
        <taxon>Bacteria</taxon>
        <taxon>Bacillati</taxon>
        <taxon>Bacillota</taxon>
        <taxon>Clostridia</taxon>
        <taxon>Eubacteriales</taxon>
        <taxon>Clostridiaceae</taxon>
        <taxon>Clostridium</taxon>
    </lineage>
</organism>
<evidence type="ECO:0000256" key="2">
    <source>
        <dbReference type="ARBA" id="ARBA00022448"/>
    </source>
</evidence>
<dbReference type="InterPro" id="IPR003439">
    <property type="entry name" value="ABC_transporter-like_ATP-bd"/>
</dbReference>
<dbReference type="InterPro" id="IPR041701">
    <property type="entry name" value="MetN_ABC"/>
</dbReference>
<dbReference type="InterPro" id="IPR050086">
    <property type="entry name" value="MetN_ABC_transporter-like"/>
</dbReference>
<evidence type="ECO:0000256" key="8">
    <source>
        <dbReference type="ARBA" id="ARBA00023136"/>
    </source>
</evidence>
<dbReference type="PROSITE" id="PS00211">
    <property type="entry name" value="ABC_TRANSPORTER_1"/>
    <property type="match status" value="1"/>
</dbReference>
<gene>
    <name evidence="10" type="ORF">DP130_12900</name>
</gene>
<dbReference type="SUPFAM" id="SSF52540">
    <property type="entry name" value="P-loop containing nucleoside triphosphate hydrolases"/>
    <property type="match status" value="1"/>
</dbReference>
<keyword evidence="3" id="KW-1003">Cell membrane</keyword>
<dbReference type="InterPro" id="IPR045865">
    <property type="entry name" value="ACT-like_dom_sf"/>
</dbReference>
<dbReference type="PANTHER" id="PTHR43166">
    <property type="entry name" value="AMINO ACID IMPORT ATP-BINDING PROTEIN"/>
    <property type="match status" value="1"/>
</dbReference>
<dbReference type="GO" id="GO:0005524">
    <property type="term" value="F:ATP binding"/>
    <property type="evidence" value="ECO:0007669"/>
    <property type="project" value="UniProtKB-KW"/>
</dbReference>
<sequence length="319" mass="36093">MIVVKDVTKIFGNIKVLENINLDVKKGEVFGIIGRSGAGKSTLLRCLNGLENYDEGSIKVMDKEVKDLNNIELRKLRKDMGMIFQGFNIMNSKNVYDNVALPLQVWKKDKKYIDEKVRELLKLVGLEKKAKSYPRELSGGQKQRVAIARALTMEPKVLLCDEATSALDPETTKSILKLIQKINKELKITVVVVTHQMEVIKEICNRIALIDGGKVSAYGEVKDLFLRPEGELKKIIEQEELLPNEGVNIKLFFPSNVSEQSVITSMARELNVDFSIVWGKLESFRKEVLGSLIINVEEDKKVAICEYLSKKSIPWEVIK</sequence>
<dbReference type="InterPro" id="IPR017871">
    <property type="entry name" value="ABC_transporter-like_CS"/>
</dbReference>
<reference evidence="10 11" key="1">
    <citation type="submission" date="2018-06" db="EMBL/GenBank/DDBJ databases">
        <title>Genome conservation of Clostridium tetani.</title>
        <authorList>
            <person name="Bruggemann H."/>
            <person name="Popoff M.R."/>
        </authorList>
    </citation>
    <scope>NUCLEOTIDE SEQUENCE [LARGE SCALE GENOMIC DNA]</scope>
    <source>
        <strain evidence="10 11">2017.061</strain>
    </source>
</reference>
<dbReference type="Pfam" id="PF00005">
    <property type="entry name" value="ABC_tran"/>
    <property type="match status" value="1"/>
</dbReference>
<keyword evidence="7" id="KW-0029">Amino-acid transport</keyword>
<evidence type="ECO:0000313" key="10">
    <source>
        <dbReference type="EMBL" id="RXI44732.1"/>
    </source>
</evidence>
<dbReference type="GO" id="GO:0006865">
    <property type="term" value="P:amino acid transport"/>
    <property type="evidence" value="ECO:0007669"/>
    <property type="project" value="UniProtKB-KW"/>
</dbReference>
<dbReference type="Pfam" id="PF09383">
    <property type="entry name" value="NIL"/>
    <property type="match status" value="1"/>
</dbReference>
<dbReference type="CDD" id="cd03258">
    <property type="entry name" value="ABC_MetN_methionine_transporter"/>
    <property type="match status" value="1"/>
</dbReference>
<dbReference type="Gene3D" id="3.40.50.300">
    <property type="entry name" value="P-loop containing nucleotide triphosphate hydrolases"/>
    <property type="match status" value="1"/>
</dbReference>
<keyword evidence="4" id="KW-0547">Nucleotide-binding</keyword>
<name>A0A4Q0VAH5_CLOTA</name>
<keyword evidence="8" id="KW-0472">Membrane</keyword>
<comment type="similarity">
    <text evidence="1">Belongs to the ABC transporter superfamily.</text>
</comment>
<dbReference type="AlphaFoldDB" id="A0A4Q0VAH5"/>
<evidence type="ECO:0000259" key="9">
    <source>
        <dbReference type="PROSITE" id="PS50893"/>
    </source>
</evidence>
<dbReference type="EMBL" id="QMAP01000016">
    <property type="protein sequence ID" value="RXI44732.1"/>
    <property type="molecule type" value="Genomic_DNA"/>
</dbReference>
<evidence type="ECO:0000256" key="7">
    <source>
        <dbReference type="ARBA" id="ARBA00022970"/>
    </source>
</evidence>
<dbReference type="PROSITE" id="PS50893">
    <property type="entry name" value="ABC_TRANSPORTER_2"/>
    <property type="match status" value="1"/>
</dbReference>
<dbReference type="PANTHER" id="PTHR43166:SF30">
    <property type="entry name" value="METHIONINE IMPORT ATP-BINDING PROTEIN METN"/>
    <property type="match status" value="1"/>
</dbReference>
<keyword evidence="5 10" id="KW-0067">ATP-binding</keyword>
<evidence type="ECO:0000313" key="11">
    <source>
        <dbReference type="Proteomes" id="UP000290921"/>
    </source>
</evidence>
<dbReference type="SUPFAM" id="SSF55021">
    <property type="entry name" value="ACT-like"/>
    <property type="match status" value="1"/>
</dbReference>
<evidence type="ECO:0000256" key="6">
    <source>
        <dbReference type="ARBA" id="ARBA00022967"/>
    </source>
</evidence>
<evidence type="ECO:0000256" key="5">
    <source>
        <dbReference type="ARBA" id="ARBA00022840"/>
    </source>
</evidence>
<dbReference type="GO" id="GO:0005886">
    <property type="term" value="C:plasma membrane"/>
    <property type="evidence" value="ECO:0007669"/>
    <property type="project" value="UniProtKB-ARBA"/>
</dbReference>
<dbReference type="FunFam" id="3.40.50.300:FF:000056">
    <property type="entry name" value="Cell division ATP-binding protein FtsE"/>
    <property type="match status" value="1"/>
</dbReference>
<evidence type="ECO:0000256" key="4">
    <source>
        <dbReference type="ARBA" id="ARBA00022741"/>
    </source>
</evidence>
<comment type="caution">
    <text evidence="10">The sequence shown here is derived from an EMBL/GenBank/DDBJ whole genome shotgun (WGS) entry which is preliminary data.</text>
</comment>
<dbReference type="SMART" id="SM00930">
    <property type="entry name" value="NIL"/>
    <property type="match status" value="1"/>
</dbReference>